<evidence type="ECO:0000256" key="1">
    <source>
        <dbReference type="ARBA" id="ARBA00022737"/>
    </source>
</evidence>
<dbReference type="Proteomes" id="UP000002168">
    <property type="component" value="Chromosome"/>
</dbReference>
<dbReference type="KEGG" id="swd:Swoo_1457"/>
<organism evidence="3 4">
    <name type="scientific">Shewanella woodyi (strain ATCC 51908 / MS32)</name>
    <dbReference type="NCBI Taxonomy" id="392500"/>
    <lineage>
        <taxon>Bacteria</taxon>
        <taxon>Pseudomonadati</taxon>
        <taxon>Pseudomonadota</taxon>
        <taxon>Gammaproteobacteria</taxon>
        <taxon>Alteromonadales</taxon>
        <taxon>Shewanellaceae</taxon>
        <taxon>Shewanella</taxon>
    </lineage>
</organism>
<protein>
    <submittedName>
        <fullName evidence="3">YD repeat protein</fullName>
    </submittedName>
</protein>
<dbReference type="Pfam" id="PF25023">
    <property type="entry name" value="TEN_YD-shell"/>
    <property type="match status" value="1"/>
</dbReference>
<keyword evidence="4" id="KW-1185">Reference proteome</keyword>
<sequence precursor="true">MWNVRNIYIIKKVMVIALLVLISLPVLSENDGDDEELNNNEFLNDSFIKKLTPNYGLSFHSSDLMGEKYDIANGLLTFHRTDANIPGNSGLQVAYNTSFTVDRPEITGWKEELPRIEFQMVRSYGQAEDFYFAEAWKSNSNNRCSGLQHLRGITASYDDENGNSTNVRLRGDRYSSGLRLIIPNKVSSILMYPSPNQLEDLPQGTRYSTNNDWVISCFTTGGNEGFLATSPEGVKYYLDEYKFYKYELNSNTSEISLPSRGGSSSYRKVKHALYASKVEDRFGNVVEYQYNDKKELIKIVSNDGREVTVERPSNSVKLIKSSGKVWKYVSGGSYTTNTSLLEVTMPDGRKWNYDLHYVDEPDDQEDSCSSSISPTLEEMNVTHPDGSSAIFYFGAREFFRANVKWWFLKSLYDYNDLPDHTCTNNYALVKKKLNVLSEEYVWRYSYSENSGHYRGKTRERFQDLEGDIPNNIDRLLHRTTTVTNPDLSKIVYYVNRDSWSWKEGKIEAVEKLDGNNTLVEQVQYEFDAPEYNGYPVNSDFYNNYSKRANGIKTKTTSIYDDDVFVSDVVEFNKFGRPLITSESSTVFSEKKYRKVEYQHDKNNWVLNLPTKQYVSSTSSFGEPYKETTYNNSLLPYQKKLFGRLVSTNTYHADGNLKKTTFSGLNRYEQFDDYYRGKARKITMPCATTNGCNTANGSTTNTVIAKLEVNSDGTTKSVTDFNGHKTSYSYNPIGWLTKIDYVNGDWSDKIIKYAQVTTANDGITGSGIAVGQLKQTITQGNFEQKIYHDGLLRPTFTRTRDKANSDTISYQRTEYDHENRPTLQSFPSSNASATTGTVTTYDALGRVIGTLRQSDNAASSIEYLSGNKQRVTDAKGNVTTTTYLAYGSPSYDKPTFIDAPDSEDTSIAYNKFGQIKTITQGEVTEKRLYDGYQQLCKTYRPETGVTAYGYNTQRQPIWRAEGTDGGHVSCTPSSVPASHKVIIGYDNLGQLRTENFPDTTPDNTYGYDANGNLASLTSGSGSSAISWSYLYNSLNLIDKETLSIDGKSFVLDWEYNSLGNVDSLTYPSGRPISFAPNALGQPTKASEGVINYASDIEYHPNGQLKQLTYGNGMVRNVALDTTGRIDAITDAKGSAYQLNLDPSYDLNDNIHSVIDWVDRSNDIDNMSYDGLDRLKSADGKWGTGNYTYDGLGNIKTRSISGSSITYHYNTLNRLDKLSGAYAYNYAYDTRGNVTHNGRYGLGFNRANQVTTAKGIPYRYDGHNRRVSKKADEYSIYSQAGQLLYRQKDNGDKTDTLYLGKQLIAEVEHRGTYTPPAPKPSISLIFSGGGSSGGDCPKGFVCESASAIPTLPPADAYTLSWTTSNADSCTGKVFRNGSLHSTLSGISNTGIYFENEGAGYGAELTCSSSGGTTTKFAYAGNGDEY</sequence>
<dbReference type="eggNOG" id="COG3209">
    <property type="taxonomic scope" value="Bacteria"/>
</dbReference>
<name>B1KJS2_SHEWM</name>
<keyword evidence="1" id="KW-0677">Repeat</keyword>
<evidence type="ECO:0000259" key="2">
    <source>
        <dbReference type="Pfam" id="PF25023"/>
    </source>
</evidence>
<evidence type="ECO:0000313" key="4">
    <source>
        <dbReference type="Proteomes" id="UP000002168"/>
    </source>
</evidence>
<dbReference type="EMBL" id="CP000961">
    <property type="protein sequence ID" value="ACA85745.1"/>
    <property type="molecule type" value="Genomic_DNA"/>
</dbReference>
<reference evidence="3 4" key="1">
    <citation type="submission" date="2008-02" db="EMBL/GenBank/DDBJ databases">
        <title>Complete sequence of Shewanella woodyi ATCC 51908.</title>
        <authorList>
            <consortium name="US DOE Joint Genome Institute"/>
            <person name="Copeland A."/>
            <person name="Lucas S."/>
            <person name="Lapidus A."/>
            <person name="Glavina del Rio T."/>
            <person name="Dalin E."/>
            <person name="Tice H."/>
            <person name="Bruce D."/>
            <person name="Goodwin L."/>
            <person name="Pitluck S."/>
            <person name="Sims D."/>
            <person name="Brettin T."/>
            <person name="Detter J.C."/>
            <person name="Han C."/>
            <person name="Kuske C.R."/>
            <person name="Schmutz J."/>
            <person name="Larimer F."/>
            <person name="Land M."/>
            <person name="Hauser L."/>
            <person name="Kyrpides N."/>
            <person name="Lykidis A."/>
            <person name="Zhao J.-S."/>
            <person name="Richardson P."/>
        </authorList>
    </citation>
    <scope>NUCLEOTIDE SEQUENCE [LARGE SCALE GENOMIC DNA]</scope>
    <source>
        <strain evidence="4">ATCC 51908 / MS32</strain>
    </source>
</reference>
<feature type="domain" description="Teneurin-like YD-shell" evidence="2">
    <location>
        <begin position="1087"/>
        <end position="1288"/>
    </location>
</feature>
<dbReference type="HOGENOM" id="CLU_001968_0_0_6"/>
<evidence type="ECO:0000313" key="3">
    <source>
        <dbReference type="EMBL" id="ACA85745.1"/>
    </source>
</evidence>
<gene>
    <name evidence="3" type="ordered locus">Swoo_1457</name>
</gene>
<accession>B1KJS2</accession>
<dbReference type="Gene3D" id="2.180.10.10">
    <property type="entry name" value="RHS repeat-associated core"/>
    <property type="match status" value="2"/>
</dbReference>
<dbReference type="InterPro" id="IPR056823">
    <property type="entry name" value="TEN-like_YD-shell"/>
</dbReference>
<proteinExistence type="predicted"/>
<dbReference type="STRING" id="392500.Swoo_1457"/>